<reference evidence="2 3" key="1">
    <citation type="journal article" date="2012" name="PLoS Pathog.">
        <title>Diverse lifestyles and strategies of plant pathogenesis encoded in the genomes of eighteen Dothideomycetes fungi.</title>
        <authorList>
            <person name="Ohm R.A."/>
            <person name="Feau N."/>
            <person name="Henrissat B."/>
            <person name="Schoch C.L."/>
            <person name="Horwitz B.A."/>
            <person name="Barry K.W."/>
            <person name="Condon B.J."/>
            <person name="Copeland A.C."/>
            <person name="Dhillon B."/>
            <person name="Glaser F."/>
            <person name="Hesse C.N."/>
            <person name="Kosti I."/>
            <person name="LaButti K."/>
            <person name="Lindquist E.A."/>
            <person name="Lucas S."/>
            <person name="Salamov A.A."/>
            <person name="Bradshaw R.E."/>
            <person name="Ciuffetti L."/>
            <person name="Hamelin R.C."/>
            <person name="Kema G.H.J."/>
            <person name="Lawrence C."/>
            <person name="Scott J.A."/>
            <person name="Spatafora J.W."/>
            <person name="Turgeon B.G."/>
            <person name="de Wit P.J.G.M."/>
            <person name="Zhong S."/>
            <person name="Goodwin S.B."/>
            <person name="Grigoriev I.V."/>
        </authorList>
    </citation>
    <scope>NUCLEOTIDE SEQUENCE [LARGE SCALE GENOMIC DNA]</scope>
    <source>
        <strain evidence="2 3">SO2202</strain>
    </source>
</reference>
<dbReference type="OrthoDB" id="5407351at2759"/>
<dbReference type="AlphaFoldDB" id="N1QM41"/>
<dbReference type="Proteomes" id="UP000016931">
    <property type="component" value="Unassembled WGS sequence"/>
</dbReference>
<proteinExistence type="predicted"/>
<protein>
    <recommendedName>
        <fullName evidence="4">Peroxin 20</fullName>
    </recommendedName>
</protein>
<evidence type="ECO:0000313" key="2">
    <source>
        <dbReference type="EMBL" id="EMF16938.1"/>
    </source>
</evidence>
<dbReference type="RefSeq" id="XP_016765059.1">
    <property type="nucleotide sequence ID" value="XM_016901005.1"/>
</dbReference>
<dbReference type="EMBL" id="KB456260">
    <property type="protein sequence ID" value="EMF16938.1"/>
    <property type="molecule type" value="Genomic_DNA"/>
</dbReference>
<organism evidence="2 3">
    <name type="scientific">Sphaerulina musiva (strain SO2202)</name>
    <name type="common">Poplar stem canker fungus</name>
    <name type="synonym">Septoria musiva</name>
    <dbReference type="NCBI Taxonomy" id="692275"/>
    <lineage>
        <taxon>Eukaryota</taxon>
        <taxon>Fungi</taxon>
        <taxon>Dikarya</taxon>
        <taxon>Ascomycota</taxon>
        <taxon>Pezizomycotina</taxon>
        <taxon>Dothideomycetes</taxon>
        <taxon>Dothideomycetidae</taxon>
        <taxon>Mycosphaerellales</taxon>
        <taxon>Mycosphaerellaceae</taxon>
        <taxon>Sphaerulina</taxon>
    </lineage>
</organism>
<dbReference type="Gene3D" id="6.10.280.230">
    <property type="match status" value="1"/>
</dbReference>
<feature type="compositionally biased region" description="Polar residues" evidence="1">
    <location>
        <begin position="342"/>
        <end position="354"/>
    </location>
</feature>
<dbReference type="HOGENOM" id="CLU_515776_0_0_1"/>
<feature type="region of interest" description="Disordered" evidence="1">
    <location>
        <begin position="22"/>
        <end position="46"/>
    </location>
</feature>
<dbReference type="STRING" id="692275.N1QM41"/>
<evidence type="ECO:0000313" key="3">
    <source>
        <dbReference type="Proteomes" id="UP000016931"/>
    </source>
</evidence>
<accession>N1QM41</accession>
<feature type="region of interest" description="Disordered" evidence="1">
    <location>
        <begin position="394"/>
        <end position="431"/>
    </location>
</feature>
<dbReference type="GeneID" id="27898142"/>
<evidence type="ECO:0000256" key="1">
    <source>
        <dbReference type="SAM" id="MobiDB-lite"/>
    </source>
</evidence>
<dbReference type="OMA" id="SGEKWQN"/>
<name>N1QM41_SPHMS</name>
<feature type="compositionally biased region" description="Polar residues" evidence="1">
    <location>
        <begin position="112"/>
        <end position="146"/>
    </location>
</feature>
<dbReference type="eggNOG" id="ENOG502S3XI">
    <property type="taxonomic scope" value="Eukaryota"/>
</dbReference>
<keyword evidence="3" id="KW-1185">Reference proteome</keyword>
<gene>
    <name evidence="2" type="ORF">SEPMUDRAFT_112960</name>
</gene>
<feature type="region of interest" description="Disordered" evidence="1">
    <location>
        <begin position="335"/>
        <end position="362"/>
    </location>
</feature>
<evidence type="ECO:0008006" key="4">
    <source>
        <dbReference type="Google" id="ProtNLM"/>
    </source>
</evidence>
<sequence>MAAAAAECGPSNGLQRFKQHTADSVDRTLQQDHLSSRRLHPAQGFRSTTPNAAGVLDPEFEAFQAGVDLSLHDRDHQGLFQQPGAFGSPSHAPSWATDFQRMAISQPPAASMQHQQHFQPQASTSGWAQAFQQQHIAQTAPRQQNPSPSPHAFQQRARYGLTGHQTHFAQPNYAVSSMQNKGKAPVQAERFDEAAFAAAFDQAHNDLMADVTDDVQEEEVPTAQELLDQLEADKFEAAVEEAATHILKEDGHDLDMAELHPMARAHGPDIEHETTNALREDQQDQIKPHHDDDALAATAEELLEKVKHNQSDKFRNSQFLALMRRLKDREVRVEGDKMVETVSPTHSPDATSMSPPTPITPQDYHAHYSLAYDTGHEWDHWENTTLNASSFRTELGKHDQSPIDTRPPDYGIPSFEQDHDHGRVASRPDGQDVVDLLNRPGPLTDESPIEDAEPEPMIDDMVAYDPSFSELRVPNDFTVLPTVSMNGLTQACRGADGSLQTVA</sequence>
<feature type="region of interest" description="Disordered" evidence="1">
    <location>
        <begin position="107"/>
        <end position="153"/>
    </location>
</feature>